<organism evidence="1 2">
    <name type="scientific">Morus notabilis</name>
    <dbReference type="NCBI Taxonomy" id="981085"/>
    <lineage>
        <taxon>Eukaryota</taxon>
        <taxon>Viridiplantae</taxon>
        <taxon>Streptophyta</taxon>
        <taxon>Embryophyta</taxon>
        <taxon>Tracheophyta</taxon>
        <taxon>Spermatophyta</taxon>
        <taxon>Magnoliopsida</taxon>
        <taxon>eudicotyledons</taxon>
        <taxon>Gunneridae</taxon>
        <taxon>Pentapetalae</taxon>
        <taxon>rosids</taxon>
        <taxon>fabids</taxon>
        <taxon>Rosales</taxon>
        <taxon>Moraceae</taxon>
        <taxon>Moreae</taxon>
        <taxon>Morus</taxon>
    </lineage>
</organism>
<proteinExistence type="predicted"/>
<protein>
    <submittedName>
        <fullName evidence="1">Uncharacterized protein</fullName>
    </submittedName>
</protein>
<evidence type="ECO:0000313" key="2">
    <source>
        <dbReference type="Proteomes" id="UP000030645"/>
    </source>
</evidence>
<dbReference type="EMBL" id="KE343451">
    <property type="protein sequence ID" value="EXB29919.1"/>
    <property type="molecule type" value="Genomic_DNA"/>
</dbReference>
<reference evidence="2" key="1">
    <citation type="submission" date="2013-01" db="EMBL/GenBank/DDBJ databases">
        <title>Draft Genome Sequence of a Mulberry Tree, Morus notabilis C.K. Schneid.</title>
        <authorList>
            <person name="He N."/>
            <person name="Zhao S."/>
        </authorList>
    </citation>
    <scope>NUCLEOTIDE SEQUENCE</scope>
</reference>
<sequence>MQEGVSRTIRSLSHLANDMSFSRYCDRDEPSKVEKLLGGGKGRNWETFLWYFLSFFYSSFLSPP</sequence>
<dbReference type="Proteomes" id="UP000030645">
    <property type="component" value="Unassembled WGS sequence"/>
</dbReference>
<keyword evidence="2" id="KW-1185">Reference proteome</keyword>
<dbReference type="STRING" id="981085.W9QLC4"/>
<evidence type="ECO:0000313" key="1">
    <source>
        <dbReference type="EMBL" id="EXB29919.1"/>
    </source>
</evidence>
<gene>
    <name evidence="1" type="ORF">L484_000605</name>
</gene>
<name>W9QLC4_9ROSA</name>
<accession>W9QLC4</accession>
<dbReference type="AlphaFoldDB" id="W9QLC4"/>